<organism evidence="1 2">
    <name type="scientific">Lineolata rhizophorae</name>
    <dbReference type="NCBI Taxonomy" id="578093"/>
    <lineage>
        <taxon>Eukaryota</taxon>
        <taxon>Fungi</taxon>
        <taxon>Dikarya</taxon>
        <taxon>Ascomycota</taxon>
        <taxon>Pezizomycotina</taxon>
        <taxon>Dothideomycetes</taxon>
        <taxon>Dothideomycetes incertae sedis</taxon>
        <taxon>Lineolatales</taxon>
        <taxon>Lineolataceae</taxon>
        <taxon>Lineolata</taxon>
    </lineage>
</organism>
<dbReference type="AlphaFoldDB" id="A0A6A6PDB9"/>
<keyword evidence="2" id="KW-1185">Reference proteome</keyword>
<accession>A0A6A6PDB9</accession>
<evidence type="ECO:0000313" key="2">
    <source>
        <dbReference type="Proteomes" id="UP000799766"/>
    </source>
</evidence>
<sequence>MAASYAEDEVRAINDSQVATPTDPDAAGCLVRGRRLMLAAGAKLPRSDWPGAAVAEREATGRPCHVPRFRVMYLRFALSMLRASDVFAPCSMLIRTVTFKTRELCLEKREGWARTCLVQDECSVLLRSEHMFRRRPSGHKLDAKRCPCVSNDTTERRVARLADR</sequence>
<protein>
    <submittedName>
        <fullName evidence="1">Uncharacterized protein</fullName>
    </submittedName>
</protein>
<reference evidence="1" key="1">
    <citation type="journal article" date="2020" name="Stud. Mycol.">
        <title>101 Dothideomycetes genomes: a test case for predicting lifestyles and emergence of pathogens.</title>
        <authorList>
            <person name="Haridas S."/>
            <person name="Albert R."/>
            <person name="Binder M."/>
            <person name="Bloem J."/>
            <person name="Labutti K."/>
            <person name="Salamov A."/>
            <person name="Andreopoulos B."/>
            <person name="Baker S."/>
            <person name="Barry K."/>
            <person name="Bills G."/>
            <person name="Bluhm B."/>
            <person name="Cannon C."/>
            <person name="Castanera R."/>
            <person name="Culley D."/>
            <person name="Daum C."/>
            <person name="Ezra D."/>
            <person name="Gonzalez J."/>
            <person name="Henrissat B."/>
            <person name="Kuo A."/>
            <person name="Liang C."/>
            <person name="Lipzen A."/>
            <person name="Lutzoni F."/>
            <person name="Magnuson J."/>
            <person name="Mondo S."/>
            <person name="Nolan M."/>
            <person name="Ohm R."/>
            <person name="Pangilinan J."/>
            <person name="Park H.-J."/>
            <person name="Ramirez L."/>
            <person name="Alfaro M."/>
            <person name="Sun H."/>
            <person name="Tritt A."/>
            <person name="Yoshinaga Y."/>
            <person name="Zwiers L.-H."/>
            <person name="Turgeon B."/>
            <person name="Goodwin S."/>
            <person name="Spatafora J."/>
            <person name="Crous P."/>
            <person name="Grigoriev I."/>
        </authorList>
    </citation>
    <scope>NUCLEOTIDE SEQUENCE</scope>
    <source>
        <strain evidence="1">ATCC 16933</strain>
    </source>
</reference>
<dbReference type="Proteomes" id="UP000799766">
    <property type="component" value="Unassembled WGS sequence"/>
</dbReference>
<dbReference type="EMBL" id="MU001670">
    <property type="protein sequence ID" value="KAF2461951.1"/>
    <property type="molecule type" value="Genomic_DNA"/>
</dbReference>
<evidence type="ECO:0000313" key="1">
    <source>
        <dbReference type="EMBL" id="KAF2461951.1"/>
    </source>
</evidence>
<name>A0A6A6PDB9_9PEZI</name>
<gene>
    <name evidence="1" type="ORF">BDY21DRAFT_4377</name>
</gene>
<proteinExistence type="predicted"/>